<evidence type="ECO:0000259" key="2">
    <source>
        <dbReference type="Pfam" id="PF01850"/>
    </source>
</evidence>
<dbReference type="PANTHER" id="PTHR35901:SF1">
    <property type="entry name" value="EXONUCLEASE VAPC9"/>
    <property type="match status" value="1"/>
</dbReference>
<dbReference type="Proteomes" id="UP000076925">
    <property type="component" value="Unassembled WGS sequence"/>
</dbReference>
<dbReference type="EMBL" id="ANNX02000045">
    <property type="protein sequence ID" value="KYC37928.1"/>
    <property type="molecule type" value="Genomic_DNA"/>
</dbReference>
<evidence type="ECO:0000256" key="1">
    <source>
        <dbReference type="ARBA" id="ARBA00022842"/>
    </source>
</evidence>
<feature type="domain" description="PIN" evidence="2">
    <location>
        <begin position="4"/>
        <end position="124"/>
    </location>
</feature>
<dbReference type="InterPro" id="IPR029060">
    <property type="entry name" value="PIN-like_dom_sf"/>
</dbReference>
<sequence>MTKCIDTSVWIPYLVPETLQPQARNLIVPLLTSNERLVAPAFAWAEVGSVLRKKVRLGAITVAQAEGFYDDFCQMPIDYLDNNAIRAKTWAIAQQFSLATLYDAAFLAVASLESAQFWTADESLLNTLTPCPGYVQKLEA</sequence>
<evidence type="ECO:0000313" key="4">
    <source>
        <dbReference type="Proteomes" id="UP000076925"/>
    </source>
</evidence>
<gene>
    <name evidence="3" type="ORF">WA1_05385</name>
</gene>
<proteinExistence type="predicted"/>
<dbReference type="Pfam" id="PF01850">
    <property type="entry name" value="PIN"/>
    <property type="match status" value="1"/>
</dbReference>
<accession>A0A139WZQ9</accession>
<dbReference type="Gene3D" id="3.40.50.1010">
    <property type="entry name" value="5'-nuclease"/>
    <property type="match status" value="1"/>
</dbReference>
<dbReference type="RefSeq" id="WP_017743070.1">
    <property type="nucleotide sequence ID" value="NZ_KQ976354.1"/>
</dbReference>
<dbReference type="InterPro" id="IPR051619">
    <property type="entry name" value="TypeII_TA_RNase_PINc/VapC"/>
</dbReference>
<dbReference type="CDD" id="cd09873">
    <property type="entry name" value="PIN_Pae0151-like"/>
    <property type="match status" value="1"/>
</dbReference>
<dbReference type="InterPro" id="IPR044153">
    <property type="entry name" value="PIN_Pae0151-like"/>
</dbReference>
<reference evidence="3 4" key="1">
    <citation type="journal article" date="2013" name="Genome Biol. Evol.">
        <title>Genomes of Stigonematalean cyanobacteria (subsection V) and the evolution of oxygenic photosynthesis from prokaryotes to plastids.</title>
        <authorList>
            <person name="Dagan T."/>
            <person name="Roettger M."/>
            <person name="Stucken K."/>
            <person name="Landan G."/>
            <person name="Koch R."/>
            <person name="Major P."/>
            <person name="Gould S.B."/>
            <person name="Goremykin V.V."/>
            <person name="Rippka R."/>
            <person name="Tandeau de Marsac N."/>
            <person name="Gugger M."/>
            <person name="Lockhart P.J."/>
            <person name="Allen J.F."/>
            <person name="Brune I."/>
            <person name="Maus I."/>
            <person name="Puhler A."/>
            <person name="Martin W.F."/>
        </authorList>
    </citation>
    <scope>NUCLEOTIDE SEQUENCE [LARGE SCALE GENOMIC DNA]</scope>
    <source>
        <strain evidence="3 4">PCC 7110</strain>
    </source>
</reference>
<comment type="caution">
    <text evidence="3">The sequence shown here is derived from an EMBL/GenBank/DDBJ whole genome shotgun (WGS) entry which is preliminary data.</text>
</comment>
<dbReference type="AlphaFoldDB" id="A0A139WZQ9"/>
<dbReference type="STRING" id="128403.WA1_05385"/>
<evidence type="ECO:0000313" key="3">
    <source>
        <dbReference type="EMBL" id="KYC37928.1"/>
    </source>
</evidence>
<name>A0A139WZQ9_9CYAN</name>
<dbReference type="PANTHER" id="PTHR35901">
    <property type="entry name" value="RIBONUCLEASE VAPC3"/>
    <property type="match status" value="1"/>
</dbReference>
<dbReference type="InterPro" id="IPR002716">
    <property type="entry name" value="PIN_dom"/>
</dbReference>
<keyword evidence="1" id="KW-0460">Magnesium</keyword>
<dbReference type="OrthoDB" id="424427at2"/>
<dbReference type="SUPFAM" id="SSF88723">
    <property type="entry name" value="PIN domain-like"/>
    <property type="match status" value="1"/>
</dbReference>
<organism evidence="3 4">
    <name type="scientific">Scytonema hofmannii PCC 7110</name>
    <dbReference type="NCBI Taxonomy" id="128403"/>
    <lineage>
        <taxon>Bacteria</taxon>
        <taxon>Bacillati</taxon>
        <taxon>Cyanobacteriota</taxon>
        <taxon>Cyanophyceae</taxon>
        <taxon>Nostocales</taxon>
        <taxon>Scytonemataceae</taxon>
        <taxon>Scytonema</taxon>
    </lineage>
</organism>
<protein>
    <submittedName>
        <fullName evidence="3">Twitching motility protein PilT</fullName>
    </submittedName>
</protein>
<keyword evidence="4" id="KW-1185">Reference proteome</keyword>